<dbReference type="EMBL" id="MU150347">
    <property type="protein sequence ID" value="KAF9458182.1"/>
    <property type="molecule type" value="Genomic_DNA"/>
</dbReference>
<protein>
    <recommendedName>
        <fullName evidence="2">DUF6532 domain-containing protein</fullName>
    </recommendedName>
</protein>
<dbReference type="Pfam" id="PF20149">
    <property type="entry name" value="DUF6532"/>
    <property type="match status" value="1"/>
</dbReference>
<feature type="region of interest" description="Disordered" evidence="1">
    <location>
        <begin position="125"/>
        <end position="159"/>
    </location>
</feature>
<comment type="caution">
    <text evidence="3">The sequence shown here is derived from an EMBL/GenBank/DDBJ whole genome shotgun (WGS) entry which is preliminary data.</text>
</comment>
<dbReference type="AlphaFoldDB" id="A0A9P6CAD1"/>
<evidence type="ECO:0000256" key="1">
    <source>
        <dbReference type="SAM" id="MobiDB-lite"/>
    </source>
</evidence>
<reference evidence="3" key="1">
    <citation type="submission" date="2020-11" db="EMBL/GenBank/DDBJ databases">
        <authorList>
            <consortium name="DOE Joint Genome Institute"/>
            <person name="Ahrendt S."/>
            <person name="Riley R."/>
            <person name="Andreopoulos W."/>
            <person name="Labutti K."/>
            <person name="Pangilinan J."/>
            <person name="Ruiz-Duenas F.J."/>
            <person name="Barrasa J.M."/>
            <person name="Sanchez-Garcia M."/>
            <person name="Camarero S."/>
            <person name="Miyauchi S."/>
            <person name="Serrano A."/>
            <person name="Linde D."/>
            <person name="Babiker R."/>
            <person name="Drula E."/>
            <person name="Ayuso-Fernandez I."/>
            <person name="Pacheco R."/>
            <person name="Padilla G."/>
            <person name="Ferreira P."/>
            <person name="Barriuso J."/>
            <person name="Kellner H."/>
            <person name="Castanera R."/>
            <person name="Alfaro M."/>
            <person name="Ramirez L."/>
            <person name="Pisabarro A.G."/>
            <person name="Kuo A."/>
            <person name="Tritt A."/>
            <person name="Lipzen A."/>
            <person name="He G."/>
            <person name="Yan M."/>
            <person name="Ng V."/>
            <person name="Cullen D."/>
            <person name="Martin F."/>
            <person name="Rosso M.-N."/>
            <person name="Henrissat B."/>
            <person name="Hibbett D."/>
            <person name="Martinez A.T."/>
            <person name="Grigoriev I.V."/>
        </authorList>
    </citation>
    <scope>NUCLEOTIDE SEQUENCE</scope>
    <source>
        <strain evidence="3">CBS 247.69</strain>
    </source>
</reference>
<proteinExistence type="predicted"/>
<evidence type="ECO:0000313" key="3">
    <source>
        <dbReference type="EMBL" id="KAF9458182.1"/>
    </source>
</evidence>
<gene>
    <name evidence="3" type="ORF">BDZ94DRAFT_1301363</name>
</gene>
<accession>A0A9P6CAD1</accession>
<dbReference type="Proteomes" id="UP000807353">
    <property type="component" value="Unassembled WGS sequence"/>
</dbReference>
<evidence type="ECO:0000313" key="4">
    <source>
        <dbReference type="Proteomes" id="UP000807353"/>
    </source>
</evidence>
<feature type="compositionally biased region" description="Pro residues" evidence="1">
    <location>
        <begin position="93"/>
        <end position="108"/>
    </location>
</feature>
<evidence type="ECO:0000259" key="2">
    <source>
        <dbReference type="Pfam" id="PF20149"/>
    </source>
</evidence>
<feature type="domain" description="DUF6532" evidence="2">
    <location>
        <begin position="174"/>
        <end position="234"/>
    </location>
</feature>
<dbReference type="OrthoDB" id="2790754at2759"/>
<name>A0A9P6CAD1_9AGAR</name>
<sequence>MPYVLSDPEIANLLSFFRAPPPQILDEGLLRLLQNLENVQVGTSGICADLTQSFPHSPDVNNPLGTIPVNDDNGPIHHPPSRTASRPLSTPSIPLPTSPAPGTVPPASPDTQEFRSVAPARPAALKHNPMCTSHPQSLEEDDFSPGHLGQPSQNGEVKEKEGPKLLGFVILNKGKADAGAFLTMLKNQQISESLLLLVVTSVEIAIKEWATGVQVKIHFSEEVVAPQYTHHKGVWNLLKVKCSSFPQYKLKSNFKAIMINAGFLFLLKINKACISELEGVDFDALESIATGSGENNGPTNILPESDPFI</sequence>
<feature type="region of interest" description="Disordered" evidence="1">
    <location>
        <begin position="66"/>
        <end position="113"/>
    </location>
</feature>
<dbReference type="InterPro" id="IPR045341">
    <property type="entry name" value="DUF6532"/>
</dbReference>
<keyword evidence="4" id="KW-1185">Reference proteome</keyword>
<organism evidence="3 4">
    <name type="scientific">Collybia nuda</name>
    <dbReference type="NCBI Taxonomy" id="64659"/>
    <lineage>
        <taxon>Eukaryota</taxon>
        <taxon>Fungi</taxon>
        <taxon>Dikarya</taxon>
        <taxon>Basidiomycota</taxon>
        <taxon>Agaricomycotina</taxon>
        <taxon>Agaricomycetes</taxon>
        <taxon>Agaricomycetidae</taxon>
        <taxon>Agaricales</taxon>
        <taxon>Tricholomatineae</taxon>
        <taxon>Clitocybaceae</taxon>
        <taxon>Collybia</taxon>
    </lineage>
</organism>